<dbReference type="InterPro" id="IPR029058">
    <property type="entry name" value="AB_hydrolase_fold"/>
</dbReference>
<accession>A0A177AES8</accession>
<dbReference type="VEuPathDB" id="FungiDB:GMDG_03656"/>
<name>A0A177AES8_9PEZI</name>
<proteinExistence type="predicted"/>
<dbReference type="GeneID" id="36287038"/>
<evidence type="ECO:0000313" key="2">
    <source>
        <dbReference type="EMBL" id="OAF59683.1"/>
    </source>
</evidence>
<dbReference type="eggNOG" id="KOG1516">
    <property type="taxonomic scope" value="Eukaryota"/>
</dbReference>
<gene>
    <name evidence="2" type="ORF">VC83_03965</name>
</gene>
<dbReference type="InterPro" id="IPR002018">
    <property type="entry name" value="CarbesteraseB"/>
</dbReference>
<feature type="domain" description="Carboxylesterase type B" evidence="1">
    <location>
        <begin position="32"/>
        <end position="108"/>
    </location>
</feature>
<dbReference type="Proteomes" id="UP000077154">
    <property type="component" value="Unassembled WGS sequence"/>
</dbReference>
<reference evidence="2" key="1">
    <citation type="submission" date="2016-03" db="EMBL/GenBank/DDBJ databases">
        <title>Updated assembly of Pseudogymnoascus destructans, the fungus causing white-nose syndrome of bats.</title>
        <authorList>
            <person name="Palmer J.M."/>
            <person name="Drees K.P."/>
            <person name="Foster J.T."/>
            <person name="Lindner D.L."/>
        </authorList>
    </citation>
    <scope>NUCLEOTIDE SEQUENCE [LARGE SCALE GENOMIC DNA]</scope>
    <source>
        <strain evidence="2">20631-21</strain>
    </source>
</reference>
<dbReference type="EMBL" id="KV441393">
    <property type="protein sequence ID" value="OAF59683.1"/>
    <property type="molecule type" value="Genomic_DNA"/>
</dbReference>
<dbReference type="Pfam" id="PF00135">
    <property type="entry name" value="COesterase"/>
    <property type="match status" value="1"/>
</dbReference>
<dbReference type="OrthoDB" id="408631at2759"/>
<sequence>MKNNKPYRCIKRVFFLAVLGVPELNVHPTKAPTAKTKNGTYVGLAVPQLSQDIFRGIPFAQAPRFELAQSLNSSWSGTHEAIEPGLTCSGYGTNNLFGFEVGEDCLNLMLDDLRELRQRQSRQ</sequence>
<dbReference type="Gene3D" id="3.40.50.1820">
    <property type="entry name" value="alpha/beta hydrolase"/>
    <property type="match status" value="1"/>
</dbReference>
<evidence type="ECO:0000259" key="1">
    <source>
        <dbReference type="Pfam" id="PF00135"/>
    </source>
</evidence>
<dbReference type="AlphaFoldDB" id="A0A177AES8"/>
<organism evidence="2">
    <name type="scientific">Pseudogymnoascus destructans</name>
    <dbReference type="NCBI Taxonomy" id="655981"/>
    <lineage>
        <taxon>Eukaryota</taxon>
        <taxon>Fungi</taxon>
        <taxon>Dikarya</taxon>
        <taxon>Ascomycota</taxon>
        <taxon>Pezizomycotina</taxon>
        <taxon>Leotiomycetes</taxon>
        <taxon>Thelebolales</taxon>
        <taxon>Thelebolaceae</taxon>
        <taxon>Pseudogymnoascus</taxon>
    </lineage>
</organism>
<dbReference type="SUPFAM" id="SSF53474">
    <property type="entry name" value="alpha/beta-Hydrolases"/>
    <property type="match status" value="1"/>
</dbReference>
<dbReference type="RefSeq" id="XP_024324966.1">
    <property type="nucleotide sequence ID" value="XM_024467603.1"/>
</dbReference>
<protein>
    <recommendedName>
        <fullName evidence="1">Carboxylesterase type B domain-containing protein</fullName>
    </recommendedName>
</protein>